<feature type="transmembrane region" description="Helical" evidence="2">
    <location>
        <begin position="499"/>
        <end position="517"/>
    </location>
</feature>
<feature type="transmembrane region" description="Helical" evidence="2">
    <location>
        <begin position="62"/>
        <end position="83"/>
    </location>
</feature>
<feature type="transmembrane region" description="Helical" evidence="2">
    <location>
        <begin position="200"/>
        <end position="220"/>
    </location>
</feature>
<keyword evidence="2" id="KW-0812">Transmembrane</keyword>
<evidence type="ECO:0000256" key="2">
    <source>
        <dbReference type="SAM" id="Phobius"/>
    </source>
</evidence>
<evidence type="ECO:0000256" key="1">
    <source>
        <dbReference type="SAM" id="MobiDB-lite"/>
    </source>
</evidence>
<feature type="transmembrane region" description="Helical" evidence="2">
    <location>
        <begin position="254"/>
        <end position="272"/>
    </location>
</feature>
<evidence type="ECO:0008006" key="5">
    <source>
        <dbReference type="Google" id="ProtNLM"/>
    </source>
</evidence>
<gene>
    <name evidence="3" type="ORF">PHPALM_343</name>
</gene>
<feature type="region of interest" description="Disordered" evidence="1">
    <location>
        <begin position="381"/>
        <end position="405"/>
    </location>
</feature>
<feature type="compositionally biased region" description="Basic residues" evidence="1">
    <location>
        <begin position="382"/>
        <end position="391"/>
    </location>
</feature>
<keyword evidence="2" id="KW-0472">Membrane</keyword>
<feature type="transmembrane region" description="Helical" evidence="2">
    <location>
        <begin position="127"/>
        <end position="155"/>
    </location>
</feature>
<organism evidence="3 4">
    <name type="scientific">Phytophthora palmivora</name>
    <dbReference type="NCBI Taxonomy" id="4796"/>
    <lineage>
        <taxon>Eukaryota</taxon>
        <taxon>Sar</taxon>
        <taxon>Stramenopiles</taxon>
        <taxon>Oomycota</taxon>
        <taxon>Peronosporomycetes</taxon>
        <taxon>Peronosporales</taxon>
        <taxon>Peronosporaceae</taxon>
        <taxon>Phytophthora</taxon>
    </lineage>
</organism>
<accession>A0A2P4YV25</accession>
<dbReference type="AlphaFoldDB" id="A0A2P4YV25"/>
<feature type="transmembrane region" description="Helical" evidence="2">
    <location>
        <begin position="161"/>
        <end position="188"/>
    </location>
</feature>
<feature type="transmembrane region" description="Helical" evidence="2">
    <location>
        <begin position="284"/>
        <end position="306"/>
    </location>
</feature>
<evidence type="ECO:0000313" key="4">
    <source>
        <dbReference type="Proteomes" id="UP000237271"/>
    </source>
</evidence>
<dbReference type="OrthoDB" id="108634at2759"/>
<sequence>MNRVASDPSVKHHSRPNRQTSAFSRVRQKLAASWYRCYIGHRSEYSVERLLAFRDYYKRTSIFRAISICALTPLPSLLTALAIDCVPIRPPSDGWKANYAVWIRLLLAMSCASMGIVLQVKGAIESGIISIVGGVKIALGTAICSVFTMILAAIWKFPTPFGYILIIGPYVLFFAIFTALAVGPNVLFRSPALREQLKTQLVIIINQGIVVGCYAVFSAVFNRLSGTQQAAFVFVMPMIKFVTKQNIVNTAESYYEYVAPLVVFSVDLFNMYYAAICMQTSKSWITTVIIMTADTFHLVGAVRAIFGRSKIMTNKVETSVVQQPETYLDELPRILQNMLKEMEGPSPTTVATIRILVPFPLPLSDESKLFLTELLKTNGTKSNHRRSKKCSKVGGETPTSGTMPTKAMLTQISPEILTTTFTGESRLGTKKRANAQVVQEALKTLFHSEYVMLSEYIEFVVPMLYAPYLAAIFHLPVAAYYPHTASMTTTELHSAISNIFLYAIIEFMIFAVLLVILKRKFGFSPLYQLAFVLETHAPALQGHLFVWTITILHLTLAHYGVDFNILTNGTF</sequence>
<keyword evidence="4" id="KW-1185">Reference proteome</keyword>
<feature type="transmembrane region" description="Helical" evidence="2">
    <location>
        <begin position="456"/>
        <end position="479"/>
    </location>
</feature>
<evidence type="ECO:0000313" key="3">
    <source>
        <dbReference type="EMBL" id="POM81655.1"/>
    </source>
</evidence>
<feature type="transmembrane region" description="Helical" evidence="2">
    <location>
        <begin position="99"/>
        <end position="120"/>
    </location>
</feature>
<reference evidence="3 4" key="1">
    <citation type="journal article" date="2017" name="Genome Biol. Evol.">
        <title>Phytophthora megakarya and P. palmivora, closely related causal agents of cacao black pod rot, underwent increases in genome sizes and gene numbers by different mechanisms.</title>
        <authorList>
            <person name="Ali S.S."/>
            <person name="Shao J."/>
            <person name="Lary D.J."/>
            <person name="Kronmiller B."/>
            <person name="Shen D."/>
            <person name="Strem M.D."/>
            <person name="Amoako-Attah I."/>
            <person name="Akrofi A.Y."/>
            <person name="Begoude B.A."/>
            <person name="Ten Hoopen G.M."/>
            <person name="Coulibaly K."/>
            <person name="Kebe B.I."/>
            <person name="Melnick R.L."/>
            <person name="Guiltinan M.J."/>
            <person name="Tyler B.M."/>
            <person name="Meinhardt L.W."/>
            <person name="Bailey B.A."/>
        </authorList>
    </citation>
    <scope>NUCLEOTIDE SEQUENCE [LARGE SCALE GENOMIC DNA]</scope>
    <source>
        <strain evidence="4">sbr112.9</strain>
    </source>
</reference>
<proteinExistence type="predicted"/>
<dbReference type="Proteomes" id="UP000237271">
    <property type="component" value="Unassembled WGS sequence"/>
</dbReference>
<protein>
    <recommendedName>
        <fullName evidence="5">Transmembrane protein</fullName>
    </recommendedName>
</protein>
<keyword evidence="2" id="KW-1133">Transmembrane helix</keyword>
<comment type="caution">
    <text evidence="3">The sequence shown here is derived from an EMBL/GenBank/DDBJ whole genome shotgun (WGS) entry which is preliminary data.</text>
</comment>
<name>A0A2P4YV25_9STRA</name>
<dbReference type="EMBL" id="NCKW01000036">
    <property type="protein sequence ID" value="POM81655.1"/>
    <property type="molecule type" value="Genomic_DNA"/>
</dbReference>
<feature type="region of interest" description="Disordered" evidence="1">
    <location>
        <begin position="1"/>
        <end position="24"/>
    </location>
</feature>